<sequence>MLNLIKYQQHVLQLRDEDTKKHIFDIGSISLLIGPNGSGKTRFLQAIVTAFDSEASYRSNSCELYLDRQIDFRPAKNLWGVIYYTPAQNRPTFRAHDDFVDASKVPAKNLFELVEHKQLFTDFGVELKLVARATIDYRRACKELAAALIANRTFRAADTSHEFDKAAKAREELNSITHYTHNQDAVLKMEEQDRTSHAEMTEKIIEDFRDNCPERKDLAAAMLVIEYMFPTTNIGQILQFAKNTIGSKYISSTLNSGEFSRYSNLRRIARKQLQQGKLESTDSHFNYTYVIKHPIEERHHFENHNVANLFSIELDNISSGEWALLNQIIALHESIEKLGRKQNLMVLIDEGDAFLHLNWQRQYIYQMNRFLKKCQQRFAIGNIQLIVASHSPMLASDIPRSFICHMSSDTLDRTHPPSFAAPLQSILNMAFEASTMGEFATLTINETIANLRKKCCSERDNYVISIIDDPTIKRVLTEMRDEIIDTRRNDRRDEVQAR</sequence>
<dbReference type="AlphaFoldDB" id="A0A5E7AL67"/>
<proteinExistence type="predicted"/>
<dbReference type="InterPro" id="IPR051396">
    <property type="entry name" value="Bact_Antivir_Def_Nuclease"/>
</dbReference>
<dbReference type="InterPro" id="IPR003959">
    <property type="entry name" value="ATPase_AAA_core"/>
</dbReference>
<accession>A0A5E7AL67</accession>
<feature type="domain" description="ATPase AAA-type core" evidence="1">
    <location>
        <begin position="30"/>
        <end position="394"/>
    </location>
</feature>
<dbReference type="RefSeq" id="WP_191626402.1">
    <property type="nucleotide sequence ID" value="NZ_CABVHX010000003.1"/>
</dbReference>
<protein>
    <recommendedName>
        <fullName evidence="1">ATPase AAA-type core domain-containing protein</fullName>
    </recommendedName>
</protein>
<evidence type="ECO:0000259" key="1">
    <source>
        <dbReference type="Pfam" id="PF13304"/>
    </source>
</evidence>
<dbReference type="EMBL" id="CABVHX010000003">
    <property type="protein sequence ID" value="VVN79235.1"/>
    <property type="molecule type" value="Genomic_DNA"/>
</dbReference>
<gene>
    <name evidence="2" type="ORF">PS718_00967</name>
</gene>
<evidence type="ECO:0000313" key="3">
    <source>
        <dbReference type="Proteomes" id="UP000325375"/>
    </source>
</evidence>
<name>A0A5E7AL67_PSEFL</name>
<dbReference type="Gene3D" id="3.40.50.300">
    <property type="entry name" value="P-loop containing nucleotide triphosphate hydrolases"/>
    <property type="match status" value="1"/>
</dbReference>
<reference evidence="2 3" key="1">
    <citation type="submission" date="2019-09" db="EMBL/GenBank/DDBJ databases">
        <authorList>
            <person name="Chandra G."/>
            <person name="Truman W A."/>
        </authorList>
    </citation>
    <scope>NUCLEOTIDE SEQUENCE [LARGE SCALE GENOMIC DNA]</scope>
    <source>
        <strain evidence="2">PS718</strain>
    </source>
</reference>
<dbReference type="PANTHER" id="PTHR43581:SF4">
    <property type="entry name" value="ATP_GTP PHOSPHATASE"/>
    <property type="match status" value="1"/>
</dbReference>
<dbReference type="SUPFAM" id="SSF52540">
    <property type="entry name" value="P-loop containing nucleoside triphosphate hydrolases"/>
    <property type="match status" value="1"/>
</dbReference>
<dbReference type="Pfam" id="PF13304">
    <property type="entry name" value="AAA_21"/>
    <property type="match status" value="1"/>
</dbReference>
<dbReference type="GO" id="GO:0016887">
    <property type="term" value="F:ATP hydrolysis activity"/>
    <property type="evidence" value="ECO:0007669"/>
    <property type="project" value="InterPro"/>
</dbReference>
<dbReference type="Proteomes" id="UP000325375">
    <property type="component" value="Unassembled WGS sequence"/>
</dbReference>
<dbReference type="InterPro" id="IPR027417">
    <property type="entry name" value="P-loop_NTPase"/>
</dbReference>
<evidence type="ECO:0000313" key="2">
    <source>
        <dbReference type="EMBL" id="VVN79235.1"/>
    </source>
</evidence>
<dbReference type="GO" id="GO:0005524">
    <property type="term" value="F:ATP binding"/>
    <property type="evidence" value="ECO:0007669"/>
    <property type="project" value="InterPro"/>
</dbReference>
<organism evidence="2 3">
    <name type="scientific">Pseudomonas fluorescens</name>
    <dbReference type="NCBI Taxonomy" id="294"/>
    <lineage>
        <taxon>Bacteria</taxon>
        <taxon>Pseudomonadati</taxon>
        <taxon>Pseudomonadota</taxon>
        <taxon>Gammaproteobacteria</taxon>
        <taxon>Pseudomonadales</taxon>
        <taxon>Pseudomonadaceae</taxon>
        <taxon>Pseudomonas</taxon>
    </lineage>
</organism>
<dbReference type="PANTHER" id="PTHR43581">
    <property type="entry name" value="ATP/GTP PHOSPHATASE"/>
    <property type="match status" value="1"/>
</dbReference>